<proteinExistence type="inferred from homology"/>
<comment type="caution">
    <text evidence="4">The sequence shown here is derived from an EMBL/GenBank/DDBJ whole genome shotgun (WGS) entry which is preliminary data.</text>
</comment>
<dbReference type="OrthoDB" id="9782011at2"/>
<keyword evidence="3" id="KW-0472">Membrane</keyword>
<protein>
    <recommendedName>
        <fullName evidence="6">CDP-alcohol phosphatidyltransferase family protein</fullName>
    </recommendedName>
</protein>
<sequence length="230" mass="23839">MGALSLVAAAAAAMLWAGLGAWFVPRALAVFGIGAACVWHGLQAHAPQTRFGAANGITLFRLGLVALLAAAAWEPTSATPAGAWAVVLLATAAASLDAVDGAVARRRHEATDFGARFDMETDALLVAVLCVAVWQLDKAGAWVLASGAMRYAFVLAAFAWPWLARPLPQSLRRKTVCVLQIVMLIVCLGPIVGPAAAQAIAGAGLALLVYSFAADIAWLLRRRLALGAAF</sequence>
<evidence type="ECO:0008006" key="6">
    <source>
        <dbReference type="Google" id="ProtNLM"/>
    </source>
</evidence>
<name>A0A502DV98_9BURK</name>
<keyword evidence="3" id="KW-0812">Transmembrane</keyword>
<evidence type="ECO:0000313" key="4">
    <source>
        <dbReference type="EMBL" id="TPG28529.1"/>
    </source>
</evidence>
<dbReference type="InterPro" id="IPR000462">
    <property type="entry name" value="CDP-OH_P_trans"/>
</dbReference>
<feature type="transmembrane region" description="Helical" evidence="3">
    <location>
        <begin position="199"/>
        <end position="220"/>
    </location>
</feature>
<dbReference type="GO" id="GO:0016780">
    <property type="term" value="F:phosphotransferase activity, for other substituted phosphate groups"/>
    <property type="evidence" value="ECO:0007669"/>
    <property type="project" value="InterPro"/>
</dbReference>
<dbReference type="Gene3D" id="1.20.120.1760">
    <property type="match status" value="1"/>
</dbReference>
<feature type="transmembrane region" description="Helical" evidence="3">
    <location>
        <begin position="175"/>
        <end position="193"/>
    </location>
</feature>
<accession>A0A502DV98</accession>
<keyword evidence="1 2" id="KW-0808">Transferase</keyword>
<dbReference type="Proteomes" id="UP000319212">
    <property type="component" value="Unassembled WGS sequence"/>
</dbReference>
<dbReference type="InterPro" id="IPR048254">
    <property type="entry name" value="CDP_ALCOHOL_P_TRANSF_CS"/>
</dbReference>
<keyword evidence="3" id="KW-1133">Transmembrane helix</keyword>
<reference evidence="4 5" key="1">
    <citation type="journal article" date="2019" name="Environ. Microbiol.">
        <title>Species interactions and distinct microbial communities in high Arctic permafrost affected cryosols are associated with the CH4 and CO2 gas fluxes.</title>
        <authorList>
            <person name="Altshuler I."/>
            <person name="Hamel J."/>
            <person name="Turney S."/>
            <person name="Magnuson E."/>
            <person name="Levesque R."/>
            <person name="Greer C."/>
            <person name="Whyte L.G."/>
        </authorList>
    </citation>
    <scope>NUCLEOTIDE SEQUENCE [LARGE SCALE GENOMIC DNA]</scope>
    <source>
        <strain evidence="4 5">S06.C</strain>
    </source>
</reference>
<feature type="transmembrane region" description="Helical" evidence="3">
    <location>
        <begin position="27"/>
        <end position="46"/>
    </location>
</feature>
<dbReference type="InterPro" id="IPR043130">
    <property type="entry name" value="CDP-OH_PTrfase_TM_dom"/>
</dbReference>
<feature type="transmembrane region" description="Helical" evidence="3">
    <location>
        <begin position="142"/>
        <end position="163"/>
    </location>
</feature>
<dbReference type="AlphaFoldDB" id="A0A502DV98"/>
<evidence type="ECO:0000256" key="2">
    <source>
        <dbReference type="RuleBase" id="RU003750"/>
    </source>
</evidence>
<comment type="similarity">
    <text evidence="2">Belongs to the CDP-alcohol phosphatidyltransferase class-I family.</text>
</comment>
<organism evidence="4 5">
    <name type="scientific">Variovorax guangxiensis</name>
    <dbReference type="NCBI Taxonomy" id="1775474"/>
    <lineage>
        <taxon>Bacteria</taxon>
        <taxon>Pseudomonadati</taxon>
        <taxon>Pseudomonadota</taxon>
        <taxon>Betaproteobacteria</taxon>
        <taxon>Burkholderiales</taxon>
        <taxon>Comamonadaceae</taxon>
        <taxon>Variovorax</taxon>
    </lineage>
</organism>
<dbReference type="GO" id="GO:0008654">
    <property type="term" value="P:phospholipid biosynthetic process"/>
    <property type="evidence" value="ECO:0007669"/>
    <property type="project" value="InterPro"/>
</dbReference>
<evidence type="ECO:0000256" key="3">
    <source>
        <dbReference type="SAM" id="Phobius"/>
    </source>
</evidence>
<dbReference type="GO" id="GO:0016020">
    <property type="term" value="C:membrane"/>
    <property type="evidence" value="ECO:0007669"/>
    <property type="project" value="InterPro"/>
</dbReference>
<dbReference type="EMBL" id="RCZI01000002">
    <property type="protein sequence ID" value="TPG28529.1"/>
    <property type="molecule type" value="Genomic_DNA"/>
</dbReference>
<dbReference type="Pfam" id="PF01066">
    <property type="entry name" value="CDP-OH_P_transf"/>
    <property type="match status" value="1"/>
</dbReference>
<evidence type="ECO:0000256" key="1">
    <source>
        <dbReference type="ARBA" id="ARBA00022679"/>
    </source>
</evidence>
<gene>
    <name evidence="4" type="ORF">EAH82_06905</name>
</gene>
<feature type="transmembrane region" description="Helical" evidence="3">
    <location>
        <begin position="58"/>
        <end position="75"/>
    </location>
</feature>
<dbReference type="PROSITE" id="PS00379">
    <property type="entry name" value="CDP_ALCOHOL_P_TRANSF"/>
    <property type="match status" value="1"/>
</dbReference>
<evidence type="ECO:0000313" key="5">
    <source>
        <dbReference type="Proteomes" id="UP000319212"/>
    </source>
</evidence>